<name>A0A0A2W1H2_BEABA</name>
<gene>
    <name evidence="8" type="ORF">BBAD15_g38</name>
</gene>
<comment type="caution">
    <text evidence="8">The sequence shown here is derived from an EMBL/GenBank/DDBJ whole genome shotgun (WGS) entry which is preliminary data.</text>
</comment>
<dbReference type="InterPro" id="IPR037523">
    <property type="entry name" value="VOC_core"/>
</dbReference>
<dbReference type="InterPro" id="IPR004360">
    <property type="entry name" value="Glyas_Fos-R_dOase_dom"/>
</dbReference>
<evidence type="ECO:0000256" key="1">
    <source>
        <dbReference type="ARBA" id="ARBA00004651"/>
    </source>
</evidence>
<evidence type="ECO:0000256" key="2">
    <source>
        <dbReference type="ARBA" id="ARBA00022475"/>
    </source>
</evidence>
<dbReference type="AlphaFoldDB" id="A0A0A2W1H2"/>
<keyword evidence="5 6" id="KW-0472">Membrane</keyword>
<organism evidence="8 9">
    <name type="scientific">Beauveria bassiana D1-5</name>
    <dbReference type="NCBI Taxonomy" id="1245745"/>
    <lineage>
        <taxon>Eukaryota</taxon>
        <taxon>Fungi</taxon>
        <taxon>Dikarya</taxon>
        <taxon>Ascomycota</taxon>
        <taxon>Pezizomycotina</taxon>
        <taxon>Sordariomycetes</taxon>
        <taxon>Hypocreomycetidae</taxon>
        <taxon>Hypocreales</taxon>
        <taxon>Cordycipitaceae</taxon>
        <taxon>Beauveria</taxon>
    </lineage>
</organism>
<dbReference type="SUPFAM" id="SSF54593">
    <property type="entry name" value="Glyoxalase/Bleomycin resistance protein/Dihydroxybiphenyl dioxygenase"/>
    <property type="match status" value="1"/>
</dbReference>
<keyword evidence="3 6" id="KW-0812">Transmembrane</keyword>
<dbReference type="SUPFAM" id="SSF55136">
    <property type="entry name" value="Probable bacterial effector-binding domain"/>
    <property type="match status" value="1"/>
</dbReference>
<dbReference type="PROSITE" id="PS51819">
    <property type="entry name" value="VOC"/>
    <property type="match status" value="1"/>
</dbReference>
<dbReference type="HOGENOM" id="CLU_464580_0_0_1"/>
<dbReference type="EMBL" id="ANFO01000005">
    <property type="protein sequence ID" value="KGQ14006.1"/>
    <property type="molecule type" value="Genomic_DNA"/>
</dbReference>
<feature type="transmembrane region" description="Helical" evidence="6">
    <location>
        <begin position="281"/>
        <end position="297"/>
    </location>
</feature>
<evidence type="ECO:0000256" key="4">
    <source>
        <dbReference type="ARBA" id="ARBA00022989"/>
    </source>
</evidence>
<evidence type="ECO:0000256" key="5">
    <source>
        <dbReference type="ARBA" id="ARBA00023136"/>
    </source>
</evidence>
<dbReference type="InterPro" id="IPR029068">
    <property type="entry name" value="Glyas_Bleomycin-R_OHBP_Dase"/>
</dbReference>
<protein>
    <submittedName>
        <fullName evidence="8">Inner membrane protein yeeA</fullName>
    </submittedName>
</protein>
<evidence type="ECO:0000256" key="6">
    <source>
        <dbReference type="SAM" id="Phobius"/>
    </source>
</evidence>
<feature type="transmembrane region" description="Helical" evidence="6">
    <location>
        <begin position="328"/>
        <end position="348"/>
    </location>
</feature>
<dbReference type="Pfam" id="PF13515">
    <property type="entry name" value="FUSC_2"/>
    <property type="match status" value="1"/>
</dbReference>
<evidence type="ECO:0000259" key="7">
    <source>
        <dbReference type="PROSITE" id="PS51819"/>
    </source>
</evidence>
<feature type="transmembrane region" description="Helical" evidence="6">
    <location>
        <begin position="304"/>
        <end position="322"/>
    </location>
</feature>
<feature type="transmembrane region" description="Helical" evidence="6">
    <location>
        <begin position="355"/>
        <end position="371"/>
    </location>
</feature>
<reference evidence="8 9" key="1">
    <citation type="submission" date="2012-10" db="EMBL/GenBank/DDBJ databases">
        <title>Genome sequencing and analysis of entomopathogenic fungi Beauveria bassiana D1-5.</title>
        <authorList>
            <person name="Li Q."/>
            <person name="Wang L."/>
            <person name="Zhang Z."/>
            <person name="Wang Q."/>
            <person name="Ren J."/>
            <person name="Wang M."/>
            <person name="Xu W."/>
            <person name="Wang J."/>
            <person name="Lu Y."/>
            <person name="Du Q."/>
            <person name="Sun Z."/>
        </authorList>
    </citation>
    <scope>NUCLEOTIDE SEQUENCE [LARGE SCALE GENOMIC DNA]</scope>
    <source>
        <strain evidence="8 9">D1-5</strain>
    </source>
</reference>
<evidence type="ECO:0000256" key="3">
    <source>
        <dbReference type="ARBA" id="ARBA00022692"/>
    </source>
</evidence>
<keyword evidence="2" id="KW-1003">Cell membrane</keyword>
<comment type="subcellular location">
    <subcellularLocation>
        <location evidence="1">Cell membrane</location>
        <topology evidence="1">Multi-pass membrane protein</topology>
    </subcellularLocation>
</comment>
<dbReference type="PANTHER" id="PTHR30509:SF42">
    <property type="entry name" value="INNER MEMBRANE PROTEIN YEEA"/>
    <property type="match status" value="1"/>
</dbReference>
<keyword evidence="4 6" id="KW-1133">Transmembrane helix</keyword>
<dbReference type="Gene3D" id="3.20.80.10">
    <property type="entry name" value="Regulatory factor, effector binding domain"/>
    <property type="match status" value="1"/>
</dbReference>
<evidence type="ECO:0000313" key="8">
    <source>
        <dbReference type="EMBL" id="KGQ14006.1"/>
    </source>
</evidence>
<dbReference type="Proteomes" id="UP000030106">
    <property type="component" value="Unassembled WGS sequence"/>
</dbReference>
<dbReference type="Pfam" id="PF06445">
    <property type="entry name" value="GyrI-like"/>
    <property type="match status" value="1"/>
</dbReference>
<dbReference type="GO" id="GO:0005886">
    <property type="term" value="C:plasma membrane"/>
    <property type="evidence" value="ECO:0007669"/>
    <property type="project" value="UniProtKB-SubCell"/>
</dbReference>
<dbReference type="InterPro" id="IPR029442">
    <property type="entry name" value="GyrI-like"/>
</dbReference>
<dbReference type="Pfam" id="PF00903">
    <property type="entry name" value="Glyoxalase"/>
    <property type="match status" value="1"/>
</dbReference>
<dbReference type="InterPro" id="IPR049453">
    <property type="entry name" value="Memb_transporter_dom"/>
</dbReference>
<evidence type="ECO:0000313" key="9">
    <source>
        <dbReference type="Proteomes" id="UP000030106"/>
    </source>
</evidence>
<dbReference type="InterPro" id="IPR011256">
    <property type="entry name" value="Reg_factor_effector_dom_sf"/>
</dbReference>
<feature type="transmembrane region" description="Helical" evidence="6">
    <location>
        <begin position="258"/>
        <end position="275"/>
    </location>
</feature>
<sequence>MWAKTHGLNGDWLAVYYDDPDVVPAAKLRVDTVLGVPEEFKLPENSEGVIVTAIEADTYAIGHAIVKNEAFQEAWETFFDQVEADGGYRLTGKPCYEIYLNDGSASGERTMMEAIAGLKVLFIAGYGPVTRDVAASAGFYQQLLGLPLKAMEGNEDYLATENGELEGVKHFALWPLAQAAQSCFGVDSWPEHIVAPQSWVEFEVEDVGQATAVLKQAGYRMLVDNRIEPWGQTVSRLLSPEGLLVGIRIYRNYRVAHGIRIALAFVLTFVLVRLLNIPEGTWPLITLVVVMGPISFWGNVVPRAFQRIGGTIFGAAIGLIALKLELFSLPLMIIWCGLAMFLCGYLALGKRPYQALLIGITLSVVVGAPPGDMEIALWRSGDVIFGSLLAMLFTSVYPQRAFIHWRIQMATFVQAFSKIYTAGFSPNLVERPRLEKPLQKILNDVVKMRALIGPAGKETRIQKSVFEAIQTINRNMVCTLELQINAYWATRESHFVMINARTLRDTQQMTQRTLSAIAKALYEGNPSPISANTEKLNEIVFELRQLMEAGKGSQLQETPIHGYVWLSLELARQLELLSHLICRALRK</sequence>
<dbReference type="Gene3D" id="3.10.180.10">
    <property type="entry name" value="2,3-Dihydroxybiphenyl 1,2-Dioxygenase, domain 1"/>
    <property type="match status" value="1"/>
</dbReference>
<dbReference type="PANTHER" id="PTHR30509">
    <property type="entry name" value="P-HYDROXYBENZOIC ACID EFFLUX PUMP SUBUNIT-RELATED"/>
    <property type="match status" value="1"/>
</dbReference>
<proteinExistence type="predicted"/>
<accession>A0A0A2W1H2</accession>
<feature type="domain" description="VOC" evidence="7">
    <location>
        <begin position="122"/>
        <end position="250"/>
    </location>
</feature>
<feature type="transmembrane region" description="Helical" evidence="6">
    <location>
        <begin position="377"/>
        <end position="397"/>
    </location>
</feature>